<keyword evidence="7 18" id="KW-0479">Metal-binding</keyword>
<evidence type="ECO:0000259" key="20">
    <source>
        <dbReference type="Pfam" id="PF25087"/>
    </source>
</evidence>
<evidence type="ECO:0000256" key="7">
    <source>
        <dbReference type="ARBA" id="ARBA00022723"/>
    </source>
</evidence>
<feature type="binding site" evidence="18">
    <location>
        <position position="226"/>
    </location>
    <ligand>
        <name>UDP-N-acetyl-alpha-D-glucosamine</name>
        <dbReference type="ChEBI" id="CHEBI:57705"/>
    </ligand>
</feature>
<keyword evidence="13 18" id="KW-0012">Acyltransferase</keyword>
<keyword evidence="5 18" id="KW-0808">Transferase</keyword>
<dbReference type="Proteomes" id="UP000829542">
    <property type="component" value="Chromosome"/>
</dbReference>
<feature type="binding site" evidence="18">
    <location>
        <position position="169"/>
    </location>
    <ligand>
        <name>UDP-N-acetyl-alpha-D-glucosamine</name>
        <dbReference type="ChEBI" id="CHEBI:57705"/>
    </ligand>
</feature>
<evidence type="ECO:0000313" key="21">
    <source>
        <dbReference type="EMBL" id="UNM96221.1"/>
    </source>
</evidence>
<evidence type="ECO:0000256" key="1">
    <source>
        <dbReference type="ARBA" id="ARBA00004496"/>
    </source>
</evidence>
<organism evidence="21 22">
    <name type="scientific">Ignatzschineria rhizosphaerae</name>
    <dbReference type="NCBI Taxonomy" id="2923279"/>
    <lineage>
        <taxon>Bacteria</taxon>
        <taxon>Pseudomonadati</taxon>
        <taxon>Pseudomonadota</taxon>
        <taxon>Gammaproteobacteria</taxon>
        <taxon>Cardiobacteriales</taxon>
        <taxon>Ignatzschineriaceae</taxon>
        <taxon>Ignatzschineria</taxon>
    </lineage>
</organism>
<evidence type="ECO:0000256" key="12">
    <source>
        <dbReference type="ARBA" id="ARBA00023268"/>
    </source>
</evidence>
<keyword evidence="10 18" id="KW-0133">Cell shape</keyword>
<keyword evidence="9 18" id="KW-0460">Magnesium</keyword>
<dbReference type="SUPFAM" id="SSF53448">
    <property type="entry name" value="Nucleotide-diphospho-sugar transferases"/>
    <property type="match status" value="1"/>
</dbReference>
<feature type="binding site" evidence="18">
    <location>
        <begin position="385"/>
        <end position="386"/>
    </location>
    <ligand>
        <name>acetyl-CoA</name>
        <dbReference type="ChEBI" id="CHEBI:57288"/>
    </ligand>
</feature>
<dbReference type="Gene3D" id="2.160.10.10">
    <property type="entry name" value="Hexapeptide repeat proteins"/>
    <property type="match status" value="1"/>
</dbReference>
<feature type="binding site" evidence="18">
    <location>
        <position position="75"/>
    </location>
    <ligand>
        <name>UDP-N-acetyl-alpha-D-glucosamine</name>
        <dbReference type="ChEBI" id="CHEBI:57705"/>
    </ligand>
</feature>
<keyword evidence="11 18" id="KW-0573">Peptidoglycan synthesis</keyword>
<feature type="domain" description="MobA-like NTP transferase" evidence="19">
    <location>
        <begin position="7"/>
        <end position="132"/>
    </location>
</feature>
<comment type="cofactor">
    <cofactor evidence="18">
        <name>Mg(2+)</name>
        <dbReference type="ChEBI" id="CHEBI:18420"/>
    </cofactor>
    <text evidence="18">Binds 1 Mg(2+) ion per subunit.</text>
</comment>
<comment type="subunit">
    <text evidence="18">Homotrimer.</text>
</comment>
<evidence type="ECO:0000256" key="8">
    <source>
        <dbReference type="ARBA" id="ARBA00022737"/>
    </source>
</evidence>
<feature type="binding site" evidence="18">
    <location>
        <begin position="102"/>
        <end position="104"/>
    </location>
    <ligand>
        <name>UDP-N-acetyl-alpha-D-glucosamine</name>
        <dbReference type="ChEBI" id="CHEBI:57705"/>
    </ligand>
</feature>
<dbReference type="RefSeq" id="WP_242149341.1">
    <property type="nucleotide sequence ID" value="NZ_CP093379.1"/>
</dbReference>
<protein>
    <recommendedName>
        <fullName evidence="18">Bifunctional protein GlmU</fullName>
    </recommendedName>
    <domain>
        <recommendedName>
            <fullName evidence="18">UDP-N-acetylglucosamine pyrophosphorylase</fullName>
            <ecNumber evidence="18">2.7.7.23</ecNumber>
        </recommendedName>
        <alternativeName>
            <fullName evidence="18">N-acetylglucosamine-1-phosphate uridyltransferase</fullName>
        </alternativeName>
    </domain>
    <domain>
        <recommendedName>
            <fullName evidence="18">Glucosamine-1-phosphate N-acetyltransferase</fullName>
            <ecNumber evidence="18">2.3.1.157</ecNumber>
        </recommendedName>
    </domain>
</protein>
<feature type="binding site" evidence="18">
    <location>
        <position position="226"/>
    </location>
    <ligand>
        <name>Mg(2+)</name>
        <dbReference type="ChEBI" id="CHEBI:18420"/>
    </ligand>
</feature>
<evidence type="ECO:0000256" key="10">
    <source>
        <dbReference type="ARBA" id="ARBA00022960"/>
    </source>
</evidence>
<dbReference type="EC" id="2.7.7.23" evidence="18"/>
<reference evidence="21 22" key="1">
    <citation type="submission" date="2022-03" db="EMBL/GenBank/DDBJ databases">
        <title>Ignatzschineria rhizosphaerae HR5S32.</title>
        <authorList>
            <person name="Sun J.Q."/>
            <person name="Feng J.Y."/>
        </authorList>
    </citation>
    <scope>NUCLEOTIDE SEQUENCE [LARGE SCALE GENOMIC DNA]</scope>
    <source>
        <strain evidence="21 22">HR5S32</strain>
    </source>
</reference>
<feature type="binding site" evidence="18">
    <location>
        <position position="365"/>
    </location>
    <ligand>
        <name>UDP-N-acetyl-alpha-D-glucosamine</name>
        <dbReference type="ChEBI" id="CHEBI:57705"/>
    </ligand>
</feature>
<dbReference type="InterPro" id="IPR029044">
    <property type="entry name" value="Nucleotide-diphossugar_trans"/>
</dbReference>
<dbReference type="InterPro" id="IPR025877">
    <property type="entry name" value="MobA-like_NTP_Trfase"/>
</dbReference>
<feature type="region of interest" description="N-acetyltransferase" evidence="18">
    <location>
        <begin position="250"/>
        <end position="455"/>
    </location>
</feature>
<feature type="binding site" evidence="18">
    <location>
        <position position="350"/>
    </location>
    <ligand>
        <name>UDP-N-acetyl-alpha-D-glucosamine</name>
        <dbReference type="ChEBI" id="CHEBI:57705"/>
    </ligand>
</feature>
<comment type="pathway">
    <text evidence="18">Nucleotide-sugar biosynthesis; UDP-N-acetyl-alpha-D-glucosamine biosynthesis; UDP-N-acetyl-alpha-D-glucosamine from N-acetyl-alpha-D-glucosamine 1-phosphate: step 1/1.</text>
</comment>
<evidence type="ECO:0000256" key="18">
    <source>
        <dbReference type="HAMAP-Rule" id="MF_01631"/>
    </source>
</evidence>
<evidence type="ECO:0000256" key="14">
    <source>
        <dbReference type="ARBA" id="ARBA00023316"/>
    </source>
</evidence>
<dbReference type="HAMAP" id="MF_01631">
    <property type="entry name" value="GlmU"/>
    <property type="match status" value="1"/>
</dbReference>
<dbReference type="EMBL" id="CP093379">
    <property type="protein sequence ID" value="UNM96221.1"/>
    <property type="molecule type" value="Genomic_DNA"/>
</dbReference>
<comment type="pathway">
    <text evidence="18">Bacterial outer membrane biogenesis; LPS lipid A biosynthesis.</text>
</comment>
<dbReference type="NCBIfam" id="TIGR01173">
    <property type="entry name" value="glmU"/>
    <property type="match status" value="1"/>
</dbReference>
<keyword evidence="8 18" id="KW-0677">Repeat</keyword>
<dbReference type="InterPro" id="IPR038009">
    <property type="entry name" value="GlmU_C_LbH"/>
</dbReference>
<evidence type="ECO:0000256" key="13">
    <source>
        <dbReference type="ARBA" id="ARBA00023315"/>
    </source>
</evidence>
<feature type="binding site" evidence="18">
    <location>
        <begin position="9"/>
        <end position="12"/>
    </location>
    <ligand>
        <name>UDP-N-acetyl-alpha-D-glucosamine</name>
        <dbReference type="ChEBI" id="CHEBI:57705"/>
    </ligand>
</feature>
<evidence type="ECO:0000256" key="6">
    <source>
        <dbReference type="ARBA" id="ARBA00022695"/>
    </source>
</evidence>
<dbReference type="InterPro" id="IPR005882">
    <property type="entry name" value="Bifunctional_GlmU"/>
</dbReference>
<evidence type="ECO:0000256" key="11">
    <source>
        <dbReference type="ARBA" id="ARBA00022984"/>
    </source>
</evidence>
<evidence type="ECO:0000259" key="19">
    <source>
        <dbReference type="Pfam" id="PF12804"/>
    </source>
</evidence>
<comment type="similarity">
    <text evidence="2 18">In the C-terminal section; belongs to the transferase hexapeptide repeat family.</text>
</comment>
<feature type="binding site" evidence="18">
    <location>
        <position position="139"/>
    </location>
    <ligand>
        <name>UDP-N-acetyl-alpha-D-glucosamine</name>
        <dbReference type="ChEBI" id="CHEBI:57705"/>
    </ligand>
</feature>
<feature type="region of interest" description="Linker" evidence="18">
    <location>
        <begin position="229"/>
        <end position="249"/>
    </location>
</feature>
<accession>A0ABY3X025</accession>
<evidence type="ECO:0000256" key="2">
    <source>
        <dbReference type="ARBA" id="ARBA00007707"/>
    </source>
</evidence>
<dbReference type="InterPro" id="IPR001451">
    <property type="entry name" value="Hexapep"/>
</dbReference>
<evidence type="ECO:0000256" key="5">
    <source>
        <dbReference type="ARBA" id="ARBA00022679"/>
    </source>
</evidence>
<comment type="similarity">
    <text evidence="3 18">In the N-terminal section; belongs to the N-acetylglucosamine-1-phosphate uridyltransferase family.</text>
</comment>
<feature type="region of interest" description="Pyrophosphorylase" evidence="18">
    <location>
        <begin position="1"/>
        <end position="228"/>
    </location>
</feature>
<dbReference type="PANTHER" id="PTHR43584">
    <property type="entry name" value="NUCLEOTIDYL TRANSFERASE"/>
    <property type="match status" value="1"/>
</dbReference>
<feature type="binding site" evidence="18">
    <location>
        <position position="379"/>
    </location>
    <ligand>
        <name>acetyl-CoA</name>
        <dbReference type="ChEBI" id="CHEBI:57288"/>
    </ligand>
</feature>
<feature type="binding site" evidence="18">
    <location>
        <position position="376"/>
    </location>
    <ligand>
        <name>UDP-N-acetyl-alpha-D-glucosamine</name>
        <dbReference type="ChEBI" id="CHEBI:57705"/>
    </ligand>
</feature>
<feature type="binding site" evidence="18">
    <location>
        <position position="154"/>
    </location>
    <ligand>
        <name>UDP-N-acetyl-alpha-D-glucosamine</name>
        <dbReference type="ChEBI" id="CHEBI:57705"/>
    </ligand>
</feature>
<keyword evidence="12 18" id="KW-0511">Multifunctional enzyme</keyword>
<feature type="binding site" evidence="18">
    <location>
        <position position="104"/>
    </location>
    <ligand>
        <name>Mg(2+)</name>
        <dbReference type="ChEBI" id="CHEBI:18420"/>
    </ligand>
</feature>
<comment type="subcellular location">
    <subcellularLocation>
        <location evidence="1 18">Cytoplasm</location>
    </subcellularLocation>
</comment>
<comment type="caution">
    <text evidence="18">Lacks conserved residue(s) required for the propagation of feature annotation.</text>
</comment>
<dbReference type="GO" id="GO:0019134">
    <property type="term" value="F:glucosamine-1-phosphate N-acetyltransferase activity"/>
    <property type="evidence" value="ECO:0007669"/>
    <property type="project" value="UniProtKB-EC"/>
</dbReference>
<dbReference type="GO" id="GO:0003977">
    <property type="term" value="F:UDP-N-acetylglucosamine diphosphorylase activity"/>
    <property type="evidence" value="ECO:0007669"/>
    <property type="project" value="UniProtKB-EC"/>
</dbReference>
<keyword evidence="22" id="KW-1185">Reference proteome</keyword>
<dbReference type="InterPro" id="IPR011004">
    <property type="entry name" value="Trimer_LpxA-like_sf"/>
</dbReference>
<dbReference type="InterPro" id="IPR056729">
    <property type="entry name" value="GMPPB_C"/>
</dbReference>
<comment type="catalytic activity">
    <reaction evidence="16 18">
        <text>N-acetyl-alpha-D-glucosamine 1-phosphate + UTP + H(+) = UDP-N-acetyl-alpha-D-glucosamine + diphosphate</text>
        <dbReference type="Rhea" id="RHEA:13509"/>
        <dbReference type="ChEBI" id="CHEBI:15378"/>
        <dbReference type="ChEBI" id="CHEBI:33019"/>
        <dbReference type="ChEBI" id="CHEBI:46398"/>
        <dbReference type="ChEBI" id="CHEBI:57705"/>
        <dbReference type="ChEBI" id="CHEBI:57776"/>
        <dbReference type="EC" id="2.7.7.23"/>
    </reaction>
</comment>
<feature type="binding site" evidence="18">
    <location>
        <position position="422"/>
    </location>
    <ligand>
        <name>acetyl-CoA</name>
        <dbReference type="ChEBI" id="CHEBI:57288"/>
    </ligand>
</feature>
<comment type="pathway">
    <text evidence="18">Nucleotide-sugar biosynthesis; UDP-N-acetyl-alpha-D-glucosamine biosynthesis; N-acetyl-alpha-D-glucosamine 1-phosphate from alpha-D-glucosamine 6-phosphate (route II): step 2/2.</text>
</comment>
<feature type="binding site" evidence="18">
    <location>
        <position position="23"/>
    </location>
    <ligand>
        <name>UDP-N-acetyl-alpha-D-glucosamine</name>
        <dbReference type="ChEBI" id="CHEBI:57705"/>
    </ligand>
</feature>
<feature type="domain" description="Mannose-1-phosphate guanyltransferase C-terminal" evidence="20">
    <location>
        <begin position="266"/>
        <end position="340"/>
    </location>
</feature>
<proteinExistence type="inferred from homology"/>
<feature type="binding site" evidence="18">
    <location>
        <begin position="80"/>
        <end position="81"/>
    </location>
    <ligand>
        <name>UDP-N-acetyl-alpha-D-glucosamine</name>
        <dbReference type="ChEBI" id="CHEBI:57705"/>
    </ligand>
</feature>
<dbReference type="PANTHER" id="PTHR43584:SF3">
    <property type="entry name" value="BIFUNCTIONAL PROTEIN GLMU"/>
    <property type="match status" value="1"/>
</dbReference>
<dbReference type="SUPFAM" id="SSF51161">
    <property type="entry name" value="Trimeric LpxA-like enzymes"/>
    <property type="match status" value="1"/>
</dbReference>
<keyword evidence="14 18" id="KW-0961">Cell wall biogenesis/degradation</keyword>
<dbReference type="Pfam" id="PF25087">
    <property type="entry name" value="GMPPB_C"/>
    <property type="match status" value="1"/>
</dbReference>
<dbReference type="Gene3D" id="3.90.550.10">
    <property type="entry name" value="Spore Coat Polysaccharide Biosynthesis Protein SpsA, Chain A"/>
    <property type="match status" value="1"/>
</dbReference>
<gene>
    <name evidence="18 21" type="primary">glmU</name>
    <name evidence="21" type="ORF">MMG00_13655</name>
</gene>
<comment type="catalytic activity">
    <reaction evidence="15 18">
        <text>alpha-D-glucosamine 1-phosphate + acetyl-CoA = N-acetyl-alpha-D-glucosamine 1-phosphate + CoA + H(+)</text>
        <dbReference type="Rhea" id="RHEA:13725"/>
        <dbReference type="ChEBI" id="CHEBI:15378"/>
        <dbReference type="ChEBI" id="CHEBI:57287"/>
        <dbReference type="ChEBI" id="CHEBI:57288"/>
        <dbReference type="ChEBI" id="CHEBI:57776"/>
        <dbReference type="ChEBI" id="CHEBI:58516"/>
        <dbReference type="EC" id="2.3.1.157"/>
    </reaction>
</comment>
<feature type="active site" description="Proton acceptor" evidence="18">
    <location>
        <position position="362"/>
    </location>
</feature>
<dbReference type="EC" id="2.3.1.157" evidence="18"/>
<dbReference type="CDD" id="cd03353">
    <property type="entry name" value="LbH_GlmU_C"/>
    <property type="match status" value="1"/>
</dbReference>
<keyword evidence="4 18" id="KW-0963">Cytoplasm</keyword>
<dbReference type="InterPro" id="IPR050065">
    <property type="entry name" value="GlmU-like"/>
</dbReference>
<dbReference type="Pfam" id="PF14602">
    <property type="entry name" value="Hexapep_2"/>
    <property type="match status" value="1"/>
</dbReference>
<evidence type="ECO:0000313" key="22">
    <source>
        <dbReference type="Proteomes" id="UP000829542"/>
    </source>
</evidence>
<dbReference type="Pfam" id="PF12804">
    <property type="entry name" value="NTP_transf_3"/>
    <property type="match status" value="1"/>
</dbReference>
<keyword evidence="6 18" id="KW-0548">Nucleotidyltransferase</keyword>
<feature type="binding site" evidence="18">
    <location>
        <position position="332"/>
    </location>
    <ligand>
        <name>UDP-N-acetyl-alpha-D-glucosamine</name>
        <dbReference type="ChEBI" id="CHEBI:57705"/>
    </ligand>
</feature>
<sequence>MKKLSIVVLAAGLGSRMKSALPKPLHKIGGKPMLEHVLESARQLNPDRLIVVYGHRGEELQAAFAHHEDITWAKQETFEGTGDAMKYALPYTIEDSTVLVLYGDTPLINAETLEELVNNAERTRLNWLISTFDNPTGYGRIIRDHNNHMIAIIEEKDANEAQKQIKEINTGIFAVCQKFLTEALPQIDNNNQQEEYYLTDIAKLAANNEITIHTFNEAPELIQGVNDRVQLATLERYYQKEMAKKLMLNGVTIDDPESLTIRGKIQNDLDCHIEPNVILEGNIVLGKNVTIRTGSVLRDVVIADNTTIHPYSVIEMASIGKNADIGPFARIRENTKLGDNTRIGNFVETKNTTLGNGSKAGHLTYLGDATIGEGSNIGAGTITCNYDGANKYPTIIGDHAFIGSNSSLVAPLKVGNHAATAAGSIVPKDVKDHELVRNKLEVIHVENWEQPHKEK</sequence>
<evidence type="ECO:0000256" key="17">
    <source>
        <dbReference type="ARBA" id="ARBA00049628"/>
    </source>
</evidence>
<evidence type="ECO:0000256" key="3">
    <source>
        <dbReference type="ARBA" id="ARBA00007947"/>
    </source>
</evidence>
<evidence type="ECO:0000256" key="4">
    <source>
        <dbReference type="ARBA" id="ARBA00022490"/>
    </source>
</evidence>
<name>A0ABY3X025_9GAMM</name>
<evidence type="ECO:0000256" key="16">
    <source>
        <dbReference type="ARBA" id="ARBA00048493"/>
    </source>
</evidence>
<comment type="function">
    <text evidence="17 18">Catalyzes the last two sequential reactions in the de novo biosynthetic pathway for UDP-N-acetylglucosamine (UDP-GlcNAc). The C-terminal domain catalyzes the transfer of acetyl group from acetyl coenzyme A to glucosamine-1-phosphate (GlcN-1-P) to produce N-acetylglucosamine-1-phosphate (GlcNAc-1-P), which is converted into UDP-GlcNAc by the transfer of uridine 5-monophosphate (from uridine 5-triphosphate), a reaction catalyzed by the N-terminal domain.</text>
</comment>
<evidence type="ECO:0000256" key="9">
    <source>
        <dbReference type="ARBA" id="ARBA00022842"/>
    </source>
</evidence>
<feature type="binding site" evidence="18">
    <location>
        <position position="404"/>
    </location>
    <ligand>
        <name>acetyl-CoA</name>
        <dbReference type="ChEBI" id="CHEBI:57288"/>
    </ligand>
</feature>
<dbReference type="CDD" id="cd02540">
    <property type="entry name" value="GT2_GlmU_N_bac"/>
    <property type="match status" value="1"/>
</dbReference>
<evidence type="ECO:0000256" key="15">
    <source>
        <dbReference type="ARBA" id="ARBA00048247"/>
    </source>
</evidence>